<dbReference type="PANTHER" id="PTHR30294:SF29">
    <property type="entry name" value="MULTIDRUG ABC TRANSPORTER PERMEASE YBHS-RELATED"/>
    <property type="match status" value="1"/>
</dbReference>
<comment type="subcellular location">
    <subcellularLocation>
        <location evidence="1">Cell membrane</location>
        <topology evidence="1">Multi-pass membrane protein</topology>
    </subcellularLocation>
</comment>
<evidence type="ECO:0000256" key="8">
    <source>
        <dbReference type="SAM" id="Phobius"/>
    </source>
</evidence>
<dbReference type="InterPro" id="IPR051449">
    <property type="entry name" value="ABC-2_transporter_component"/>
</dbReference>
<sequence length="374" mass="42210">MKRIYYLVRKEFRQILREPAYIGILFIMPVVQIILLGYAITTDVKNIKVGIVDLDQSPMSERLVEAYTRNNSFIYYGSTDDERVLIRWLDDGRISLGMVIPLHFQRDLINGRQPDVQMVLDGVDGNSAGVVAAYAAQVTVALQKEWLPKVPPLQKKAAALHITTIEPRMWYNPDLKSVNNIVPGIIATLLTMVTLLVTAMSIVREKELGTLEQLMVTPLRKGELMIGKIIPFEIAGFLLVNVSILAAGWIFGIWIVGSVWTLYLMSLIFSLSTLGVGILTSTMARTQQQAMFIAWFFMVFSLLLSGFFIPIKNMPDIIQGLTYLNPMRYFMVVIREIYLKGTPLEFLWKEGVAMLTFGVASFVLATVRFSKRIG</sequence>
<dbReference type="Gene3D" id="3.40.1710.10">
    <property type="entry name" value="abc type-2 transporter like domain"/>
    <property type="match status" value="1"/>
</dbReference>
<feature type="transmembrane region" description="Helical" evidence="8">
    <location>
        <begin position="262"/>
        <end position="280"/>
    </location>
</feature>
<protein>
    <submittedName>
        <fullName evidence="10">ABC transporter permease</fullName>
    </submittedName>
</protein>
<accession>A0A7V1PTA2</accession>
<dbReference type="PROSITE" id="PS51012">
    <property type="entry name" value="ABC_TM2"/>
    <property type="match status" value="1"/>
</dbReference>
<feature type="transmembrane region" description="Helical" evidence="8">
    <location>
        <begin position="292"/>
        <end position="311"/>
    </location>
</feature>
<evidence type="ECO:0000256" key="7">
    <source>
        <dbReference type="ARBA" id="ARBA00023136"/>
    </source>
</evidence>
<feature type="transmembrane region" description="Helical" evidence="8">
    <location>
        <begin position="351"/>
        <end position="369"/>
    </location>
</feature>
<feature type="transmembrane region" description="Helical" evidence="8">
    <location>
        <begin position="20"/>
        <end position="40"/>
    </location>
</feature>
<evidence type="ECO:0000256" key="4">
    <source>
        <dbReference type="ARBA" id="ARBA00022475"/>
    </source>
</evidence>
<dbReference type="InterPro" id="IPR013525">
    <property type="entry name" value="ABC2_TM"/>
</dbReference>
<evidence type="ECO:0000256" key="6">
    <source>
        <dbReference type="ARBA" id="ARBA00022989"/>
    </source>
</evidence>
<evidence type="ECO:0000256" key="1">
    <source>
        <dbReference type="ARBA" id="ARBA00004651"/>
    </source>
</evidence>
<dbReference type="GO" id="GO:0005886">
    <property type="term" value="C:plasma membrane"/>
    <property type="evidence" value="ECO:0007669"/>
    <property type="project" value="UniProtKB-SubCell"/>
</dbReference>
<keyword evidence="4" id="KW-1003">Cell membrane</keyword>
<proteinExistence type="inferred from homology"/>
<name>A0A7V1PTA2_CALAY</name>
<evidence type="ECO:0000313" key="10">
    <source>
        <dbReference type="EMBL" id="HED09388.1"/>
    </source>
</evidence>
<feature type="transmembrane region" description="Helical" evidence="8">
    <location>
        <begin position="234"/>
        <end position="256"/>
    </location>
</feature>
<dbReference type="InterPro" id="IPR047817">
    <property type="entry name" value="ABC2_TM_bact-type"/>
</dbReference>
<gene>
    <name evidence="10" type="ORF">ENJ10_01745</name>
</gene>
<evidence type="ECO:0000256" key="3">
    <source>
        <dbReference type="ARBA" id="ARBA00022448"/>
    </source>
</evidence>
<comment type="similarity">
    <text evidence="2">Belongs to the ABC-2 integral membrane protein family.</text>
</comment>
<evidence type="ECO:0000259" key="9">
    <source>
        <dbReference type="PROSITE" id="PS51012"/>
    </source>
</evidence>
<dbReference type="GO" id="GO:0140359">
    <property type="term" value="F:ABC-type transporter activity"/>
    <property type="evidence" value="ECO:0007669"/>
    <property type="project" value="InterPro"/>
</dbReference>
<keyword evidence="7 8" id="KW-0472">Membrane</keyword>
<organism evidence="10">
    <name type="scientific">Caldithrix abyssi</name>
    <dbReference type="NCBI Taxonomy" id="187145"/>
    <lineage>
        <taxon>Bacteria</taxon>
        <taxon>Pseudomonadati</taxon>
        <taxon>Calditrichota</taxon>
        <taxon>Calditrichia</taxon>
        <taxon>Calditrichales</taxon>
        <taxon>Calditrichaceae</taxon>
        <taxon>Caldithrix</taxon>
    </lineage>
</organism>
<evidence type="ECO:0000256" key="5">
    <source>
        <dbReference type="ARBA" id="ARBA00022692"/>
    </source>
</evidence>
<feature type="domain" description="ABC transmembrane type-2" evidence="9">
    <location>
        <begin position="147"/>
        <end position="372"/>
    </location>
</feature>
<dbReference type="Pfam" id="PF12698">
    <property type="entry name" value="ABC2_membrane_3"/>
    <property type="match status" value="1"/>
</dbReference>
<evidence type="ECO:0000256" key="2">
    <source>
        <dbReference type="ARBA" id="ARBA00007783"/>
    </source>
</evidence>
<feature type="transmembrane region" description="Helical" evidence="8">
    <location>
        <begin position="181"/>
        <end position="203"/>
    </location>
</feature>
<dbReference type="Proteomes" id="UP000886005">
    <property type="component" value="Unassembled WGS sequence"/>
</dbReference>
<reference evidence="10" key="1">
    <citation type="journal article" date="2020" name="mSystems">
        <title>Genome- and Community-Level Interaction Insights into Carbon Utilization and Element Cycling Functions of Hydrothermarchaeota in Hydrothermal Sediment.</title>
        <authorList>
            <person name="Zhou Z."/>
            <person name="Liu Y."/>
            <person name="Xu W."/>
            <person name="Pan J."/>
            <person name="Luo Z.H."/>
            <person name="Li M."/>
        </authorList>
    </citation>
    <scope>NUCLEOTIDE SEQUENCE [LARGE SCALE GENOMIC DNA]</scope>
    <source>
        <strain evidence="10">HyVt-456</strain>
    </source>
</reference>
<comment type="caution">
    <text evidence="10">The sequence shown here is derived from an EMBL/GenBank/DDBJ whole genome shotgun (WGS) entry which is preliminary data.</text>
</comment>
<keyword evidence="6 8" id="KW-1133">Transmembrane helix</keyword>
<keyword evidence="3" id="KW-0813">Transport</keyword>
<dbReference type="EMBL" id="DRLD01000047">
    <property type="protein sequence ID" value="HED09388.1"/>
    <property type="molecule type" value="Genomic_DNA"/>
</dbReference>
<dbReference type="PANTHER" id="PTHR30294">
    <property type="entry name" value="MEMBRANE COMPONENT OF ABC TRANSPORTER YHHJ-RELATED"/>
    <property type="match status" value="1"/>
</dbReference>
<dbReference type="AlphaFoldDB" id="A0A7V1PTA2"/>
<keyword evidence="5 8" id="KW-0812">Transmembrane</keyword>